<keyword evidence="1" id="KW-1133">Transmembrane helix</keyword>
<proteinExistence type="predicted"/>
<feature type="transmembrane region" description="Helical" evidence="1">
    <location>
        <begin position="139"/>
        <end position="163"/>
    </location>
</feature>
<feature type="transmembrane region" description="Helical" evidence="1">
    <location>
        <begin position="20"/>
        <end position="43"/>
    </location>
</feature>
<organism evidence="2 3">
    <name type="scientific">Solibaculum intestinale</name>
    <dbReference type="NCBI Taxonomy" id="3133165"/>
    <lineage>
        <taxon>Bacteria</taxon>
        <taxon>Bacillati</taxon>
        <taxon>Bacillota</taxon>
        <taxon>Clostridia</taxon>
        <taxon>Eubacteriales</taxon>
        <taxon>Oscillospiraceae</taxon>
        <taxon>Solibaculum</taxon>
    </lineage>
</organism>
<dbReference type="InterPro" id="IPR009577">
    <property type="entry name" value="Sm_multidrug_ex"/>
</dbReference>
<dbReference type="RefSeq" id="WP_349220914.1">
    <property type="nucleotide sequence ID" value="NZ_JBBMFD010000034.1"/>
</dbReference>
<sequence length="169" mass="18737">MDGIVENLIQFLDQYLSRELVVFVISLMPILELRGGLLAAYLLQIPWQSAFLICFLANIIPVPFILVFGRKIINWMKSTKLFHKLGHKFEDRAKKKSQAKSMQKYKMLGLFLFVAIPLPGTGAWTGSLVAAILDMRLKNALPVVAAGVLVAGFIMTLLSYGLLQSIGIG</sequence>
<dbReference type="Pfam" id="PF06695">
    <property type="entry name" value="Sm_multidrug_ex"/>
    <property type="match status" value="1"/>
</dbReference>
<keyword evidence="1" id="KW-0812">Transmembrane</keyword>
<evidence type="ECO:0000256" key="1">
    <source>
        <dbReference type="SAM" id="Phobius"/>
    </source>
</evidence>
<keyword evidence="1" id="KW-0472">Membrane</keyword>
<protein>
    <submittedName>
        <fullName evidence="2">Small multi-drug export protein</fullName>
    </submittedName>
</protein>
<accession>A0ABV1E4U6</accession>
<reference evidence="2 3" key="1">
    <citation type="submission" date="2024-03" db="EMBL/GenBank/DDBJ databases">
        <title>Human intestinal bacterial collection.</title>
        <authorList>
            <person name="Pauvert C."/>
            <person name="Hitch T.C.A."/>
            <person name="Clavel T."/>
        </authorList>
    </citation>
    <scope>NUCLEOTIDE SEQUENCE [LARGE SCALE GENOMIC DNA]</scope>
    <source>
        <strain evidence="2 3">CLA-JM-H44</strain>
    </source>
</reference>
<dbReference type="EMBL" id="JBBMFD010000034">
    <property type="protein sequence ID" value="MEQ2441677.1"/>
    <property type="molecule type" value="Genomic_DNA"/>
</dbReference>
<gene>
    <name evidence="2" type="ORF">WMO26_12640</name>
</gene>
<feature type="transmembrane region" description="Helical" evidence="1">
    <location>
        <begin position="49"/>
        <end position="68"/>
    </location>
</feature>
<dbReference type="PANTHER" id="PTHR36007:SF2">
    <property type="entry name" value="TRANSPORT PROTEIN-RELATED"/>
    <property type="match status" value="1"/>
</dbReference>
<feature type="transmembrane region" description="Helical" evidence="1">
    <location>
        <begin position="110"/>
        <end position="133"/>
    </location>
</feature>
<evidence type="ECO:0000313" key="2">
    <source>
        <dbReference type="EMBL" id="MEQ2441677.1"/>
    </source>
</evidence>
<comment type="caution">
    <text evidence="2">The sequence shown here is derived from an EMBL/GenBank/DDBJ whole genome shotgun (WGS) entry which is preliminary data.</text>
</comment>
<keyword evidence="3" id="KW-1185">Reference proteome</keyword>
<name>A0ABV1E4U6_9FIRM</name>
<dbReference type="Proteomes" id="UP001489509">
    <property type="component" value="Unassembled WGS sequence"/>
</dbReference>
<dbReference type="PANTHER" id="PTHR36007">
    <property type="entry name" value="TRANSPORT PROTEIN-RELATED"/>
    <property type="match status" value="1"/>
</dbReference>
<evidence type="ECO:0000313" key="3">
    <source>
        <dbReference type="Proteomes" id="UP001489509"/>
    </source>
</evidence>